<sequence>MVPVLLSSALKPGKSTGFKGLSWKNGGEEVTKGQEILVRFLLDRLGSCATGAYGVVTEAGFLQAEIRELEAAILQHRRARKLAVETLELPMGEAANDDLISKLPDEILSQITSLLPYESAVQTSFLSHRWRRLWSQVLERHGSTEDIPGEIAGFLKKIDLQNPLTHPWQFHFHYDDSCTLRASVGAHNKLHLDFSNRDREIKEEFDLQIKLFGLTFSPRVSFFVKTLCLTSVNHLTSEIVSSLVSNFHILESLHIQRCNALRQLQIDDSYSKLHHLSILDCHQLTSLHIEVWKLKSFHYRGTLPNFSFQHLGFYSRFFLERCPVEDVMLDFRGGRAPNLCEFNFPLSGIKFIKYLTLCQWHFEQMIMPQMCSEHNGLKLNDLKELWWIDNSIGGYNIASLLSFLNLCPSLERLFITIDPKCYGSSSLSQGPRGQVTRVEKVSMRHLAVVKMEGFNRKEDEILLAKHILKVVCSECGPLFLCTPNGSTCRVLVKAYSSSENGRKPCFMVVKEVAPRLLHMKHPHMGLGCT</sequence>
<evidence type="ECO:0000313" key="2">
    <source>
        <dbReference type="EMBL" id="GMH10705.1"/>
    </source>
</evidence>
<keyword evidence="3" id="KW-1185">Reference proteome</keyword>
<dbReference type="InterPro" id="IPR036047">
    <property type="entry name" value="F-box-like_dom_sf"/>
</dbReference>
<dbReference type="EMBL" id="BSYO01000010">
    <property type="protein sequence ID" value="GMH10705.1"/>
    <property type="molecule type" value="Genomic_DNA"/>
</dbReference>
<dbReference type="SUPFAM" id="SSF81383">
    <property type="entry name" value="F-box domain"/>
    <property type="match status" value="1"/>
</dbReference>
<dbReference type="InterPro" id="IPR055357">
    <property type="entry name" value="LRR_At1g61320_AtMIF1"/>
</dbReference>
<accession>A0AAD3SH47</accession>
<dbReference type="InterPro" id="IPR053781">
    <property type="entry name" value="F-box_AtFBL13-like"/>
</dbReference>
<dbReference type="PANTHER" id="PTHR34145:SF53">
    <property type="entry name" value="LEUCINE-RICH REPEAT DOMAIN SUPERFAMILY"/>
    <property type="match status" value="1"/>
</dbReference>
<gene>
    <name evidence="2" type="ORF">Nepgr_012546</name>
</gene>
<evidence type="ECO:0000313" key="3">
    <source>
        <dbReference type="Proteomes" id="UP001279734"/>
    </source>
</evidence>
<dbReference type="InterPro" id="IPR032675">
    <property type="entry name" value="LRR_dom_sf"/>
</dbReference>
<dbReference type="Gene3D" id="3.80.10.10">
    <property type="entry name" value="Ribonuclease Inhibitor"/>
    <property type="match status" value="1"/>
</dbReference>
<name>A0AAD3SH47_NEPGR</name>
<protein>
    <recommendedName>
        <fullName evidence="1">F-box domain-containing protein</fullName>
    </recommendedName>
</protein>
<dbReference type="Gene3D" id="1.20.1280.50">
    <property type="match status" value="1"/>
</dbReference>
<evidence type="ECO:0000259" key="1">
    <source>
        <dbReference type="PROSITE" id="PS50181"/>
    </source>
</evidence>
<dbReference type="Pfam" id="PF00646">
    <property type="entry name" value="F-box"/>
    <property type="match status" value="1"/>
</dbReference>
<dbReference type="PROSITE" id="PS50181">
    <property type="entry name" value="FBOX"/>
    <property type="match status" value="1"/>
</dbReference>
<proteinExistence type="predicted"/>
<dbReference type="InterPro" id="IPR053772">
    <property type="entry name" value="At1g61320/At1g61330-like"/>
</dbReference>
<reference evidence="2" key="1">
    <citation type="submission" date="2023-05" db="EMBL/GenBank/DDBJ databases">
        <title>Nepenthes gracilis genome sequencing.</title>
        <authorList>
            <person name="Fukushima K."/>
        </authorList>
    </citation>
    <scope>NUCLEOTIDE SEQUENCE</scope>
    <source>
        <strain evidence="2">SING2019-196</strain>
    </source>
</reference>
<dbReference type="Proteomes" id="UP001279734">
    <property type="component" value="Unassembled WGS sequence"/>
</dbReference>
<dbReference type="CDD" id="cd22160">
    <property type="entry name" value="F-box_AtFBL13-like"/>
    <property type="match status" value="1"/>
</dbReference>
<feature type="domain" description="F-box" evidence="1">
    <location>
        <begin position="97"/>
        <end position="133"/>
    </location>
</feature>
<comment type="caution">
    <text evidence="2">The sequence shown here is derived from an EMBL/GenBank/DDBJ whole genome shotgun (WGS) entry which is preliminary data.</text>
</comment>
<dbReference type="SMART" id="SM00256">
    <property type="entry name" value="FBOX"/>
    <property type="match status" value="1"/>
</dbReference>
<dbReference type="AlphaFoldDB" id="A0AAD3SH47"/>
<dbReference type="PANTHER" id="PTHR34145">
    <property type="entry name" value="OS02G0105600 PROTEIN"/>
    <property type="match status" value="1"/>
</dbReference>
<dbReference type="Pfam" id="PF23622">
    <property type="entry name" value="LRR_At1g61320_AtMIF1"/>
    <property type="match status" value="1"/>
</dbReference>
<dbReference type="InterPro" id="IPR001810">
    <property type="entry name" value="F-box_dom"/>
</dbReference>
<dbReference type="SUPFAM" id="SSF52047">
    <property type="entry name" value="RNI-like"/>
    <property type="match status" value="1"/>
</dbReference>
<organism evidence="2 3">
    <name type="scientific">Nepenthes gracilis</name>
    <name type="common">Slender pitcher plant</name>
    <dbReference type="NCBI Taxonomy" id="150966"/>
    <lineage>
        <taxon>Eukaryota</taxon>
        <taxon>Viridiplantae</taxon>
        <taxon>Streptophyta</taxon>
        <taxon>Embryophyta</taxon>
        <taxon>Tracheophyta</taxon>
        <taxon>Spermatophyta</taxon>
        <taxon>Magnoliopsida</taxon>
        <taxon>eudicotyledons</taxon>
        <taxon>Gunneridae</taxon>
        <taxon>Pentapetalae</taxon>
        <taxon>Caryophyllales</taxon>
        <taxon>Nepenthaceae</taxon>
        <taxon>Nepenthes</taxon>
    </lineage>
</organism>